<accession>A0A8J7BXR8</accession>
<evidence type="ECO:0000313" key="2">
    <source>
        <dbReference type="EMBL" id="MBD2774242.1"/>
    </source>
</evidence>
<gene>
    <name evidence="2" type="ORF">ICL16_19745</name>
</gene>
<reference evidence="2" key="1">
    <citation type="submission" date="2020-09" db="EMBL/GenBank/DDBJ databases">
        <title>Iningainema tapete sp. nov. (Scytonemataceae, Cyanobacteria) from greenhouses in central Florida (USA) produces two types of nodularin with biosynthetic potential for microcystin-LR and anabaenopeptins.</title>
        <authorList>
            <person name="Berthold D.E."/>
            <person name="Lefler F.W."/>
            <person name="Huang I.-S."/>
            <person name="Abdulla H."/>
            <person name="Zimba P.V."/>
            <person name="Laughinghouse H.D. IV."/>
        </authorList>
    </citation>
    <scope>NUCLEOTIDE SEQUENCE</scope>
    <source>
        <strain evidence="2">BLCCT55</strain>
    </source>
</reference>
<dbReference type="RefSeq" id="WP_190830995.1">
    <property type="nucleotide sequence ID" value="NZ_CAWPPI010000067.1"/>
</dbReference>
<dbReference type="Proteomes" id="UP000629098">
    <property type="component" value="Unassembled WGS sequence"/>
</dbReference>
<name>A0A8J7BXR8_9CYAN</name>
<sequence length="427" mass="45910">MNRFVRLLGAIAFSSCAAVLAIGEGAFAQLNVGQYGVQAGLESEYLQYQLSGQDLTQMRTIPACSVGFGLGCNKTATVLEQLLESQGGASYLELLMRASGGEENFRNFASFYGNNPNLHLIPYASFWRNGSPYIMDGYQYLLGSPVSQTPVQGLGQVTKNFYWAPSLGVGNSQSLRSGLLNLKYSFGRLLFEEIAKIPNPQQQIQSLALPANIKQFYLNNLSGGLSALNTGDENLLKQSILNVLSLPFSTSGGEFGRPNIGIPQEFNGQIAQTLPGDVFVAAPPELPVAETISQDIPSNLEEGVFVQEGSSKRFPIWLIPGGGLAALVLILSLGGDSSSSNRPDTLAAVTPPVSNLPSPMEYPSTPPSGTVVPNYNQVIEIPPTTNIIQKPEEEVKVSEPSIVKPLVLLIILLYVLGHKQRFMQTNA</sequence>
<dbReference type="EMBL" id="JACXAE010000067">
    <property type="protein sequence ID" value="MBD2774242.1"/>
    <property type="molecule type" value="Genomic_DNA"/>
</dbReference>
<feature type="chain" id="PRO_5035238503" evidence="1">
    <location>
        <begin position="18"/>
        <end position="427"/>
    </location>
</feature>
<evidence type="ECO:0000313" key="3">
    <source>
        <dbReference type="Proteomes" id="UP000629098"/>
    </source>
</evidence>
<evidence type="ECO:0000256" key="1">
    <source>
        <dbReference type="SAM" id="SignalP"/>
    </source>
</evidence>
<proteinExistence type="predicted"/>
<organism evidence="2 3">
    <name type="scientific">Iningainema tapete BLCC-T55</name>
    <dbReference type="NCBI Taxonomy" id="2748662"/>
    <lineage>
        <taxon>Bacteria</taxon>
        <taxon>Bacillati</taxon>
        <taxon>Cyanobacteriota</taxon>
        <taxon>Cyanophyceae</taxon>
        <taxon>Nostocales</taxon>
        <taxon>Scytonemataceae</taxon>
        <taxon>Iningainema tapete</taxon>
    </lineage>
</organism>
<keyword evidence="1" id="KW-0732">Signal</keyword>
<dbReference type="AlphaFoldDB" id="A0A8J7BXR8"/>
<feature type="signal peptide" evidence="1">
    <location>
        <begin position="1"/>
        <end position="17"/>
    </location>
</feature>
<keyword evidence="3" id="KW-1185">Reference proteome</keyword>
<comment type="caution">
    <text evidence="2">The sequence shown here is derived from an EMBL/GenBank/DDBJ whole genome shotgun (WGS) entry which is preliminary data.</text>
</comment>
<protein>
    <submittedName>
        <fullName evidence="2">Uncharacterized protein</fullName>
    </submittedName>
</protein>